<dbReference type="RefSeq" id="WP_270110665.1">
    <property type="nucleotide sequence ID" value="NZ_JAPZVP010000010.1"/>
</dbReference>
<organism evidence="2 3">
    <name type="scientific">Glycomyces luteolus</name>
    <dbReference type="NCBI Taxonomy" id="2670330"/>
    <lineage>
        <taxon>Bacteria</taxon>
        <taxon>Bacillati</taxon>
        <taxon>Actinomycetota</taxon>
        <taxon>Actinomycetes</taxon>
        <taxon>Glycomycetales</taxon>
        <taxon>Glycomycetaceae</taxon>
        <taxon>Glycomyces</taxon>
    </lineage>
</organism>
<dbReference type="Proteomes" id="UP001146067">
    <property type="component" value="Unassembled WGS sequence"/>
</dbReference>
<comment type="caution">
    <text evidence="2">The sequence shown here is derived from an EMBL/GenBank/DDBJ whole genome shotgun (WGS) entry which is preliminary data.</text>
</comment>
<dbReference type="AlphaFoldDB" id="A0A9X3P997"/>
<dbReference type="Pfam" id="PF05120">
    <property type="entry name" value="GvpG"/>
    <property type="match status" value="1"/>
</dbReference>
<feature type="region of interest" description="Disordered" evidence="1">
    <location>
        <begin position="53"/>
        <end position="95"/>
    </location>
</feature>
<dbReference type="InterPro" id="IPR007804">
    <property type="entry name" value="GvpG"/>
</dbReference>
<feature type="compositionally biased region" description="Acidic residues" evidence="1">
    <location>
        <begin position="81"/>
        <end position="95"/>
    </location>
</feature>
<evidence type="ECO:0000256" key="1">
    <source>
        <dbReference type="SAM" id="MobiDB-lite"/>
    </source>
</evidence>
<proteinExistence type="predicted"/>
<reference evidence="2" key="1">
    <citation type="submission" date="2022-12" db="EMBL/GenBank/DDBJ databases">
        <title>Gycomyces niveus sp.nov.,a novel actinomycete isolated from soil in Shouguan.</title>
        <authorList>
            <person name="Yang X."/>
        </authorList>
    </citation>
    <scope>NUCLEOTIDE SEQUENCE</scope>
    <source>
        <strain evidence="2">NEAU-A15</strain>
    </source>
</reference>
<dbReference type="EMBL" id="JAPZVP010000010">
    <property type="protein sequence ID" value="MDA1360712.1"/>
    <property type="molecule type" value="Genomic_DNA"/>
</dbReference>
<name>A0A9X3P997_9ACTN</name>
<feature type="compositionally biased region" description="Low complexity" evidence="1">
    <location>
        <begin position="67"/>
        <end position="80"/>
    </location>
</feature>
<evidence type="ECO:0000313" key="3">
    <source>
        <dbReference type="Proteomes" id="UP001146067"/>
    </source>
</evidence>
<gene>
    <name evidence="2" type="ORF">O1R50_13870</name>
</gene>
<feature type="compositionally biased region" description="Acidic residues" evidence="1">
    <location>
        <begin position="54"/>
        <end position="66"/>
    </location>
</feature>
<accession>A0A9X3P997</accession>
<evidence type="ECO:0000313" key="2">
    <source>
        <dbReference type="EMBL" id="MDA1360712.1"/>
    </source>
</evidence>
<sequence length="95" mass="10376">MNLFSILLELPLAPLRGVVAVSRIIQTQAERELYDPAALRRRIEETDAAVEAGELTEEEAEQEQQETLEAAVVPTAPDAAEAAEPDEDDGDESEE</sequence>
<keyword evidence="3" id="KW-1185">Reference proteome</keyword>
<protein>
    <submittedName>
        <fullName evidence="2">Gas vesicle protein GvpG</fullName>
    </submittedName>
</protein>